<organism evidence="1 2">
    <name type="scientific">Caballeronia udeis</name>
    <dbReference type="NCBI Taxonomy" id="1232866"/>
    <lineage>
        <taxon>Bacteria</taxon>
        <taxon>Pseudomonadati</taxon>
        <taxon>Pseudomonadota</taxon>
        <taxon>Betaproteobacteria</taxon>
        <taxon>Burkholderiales</taxon>
        <taxon>Burkholderiaceae</taxon>
        <taxon>Caballeronia</taxon>
    </lineage>
</organism>
<evidence type="ECO:0000313" key="1">
    <source>
        <dbReference type="EMBL" id="MFK4444653.1"/>
    </source>
</evidence>
<gene>
    <name evidence="1" type="ORF">ABH943_004675</name>
</gene>
<dbReference type="Proteomes" id="UP001620514">
    <property type="component" value="Unassembled WGS sequence"/>
</dbReference>
<evidence type="ECO:0000313" key="2">
    <source>
        <dbReference type="Proteomes" id="UP001620514"/>
    </source>
</evidence>
<name>A0ABW8MLV1_9BURK</name>
<proteinExistence type="predicted"/>
<accession>A0ABW8MLV1</accession>
<dbReference type="EMBL" id="JBIYDN010000015">
    <property type="protein sequence ID" value="MFK4444653.1"/>
    <property type="molecule type" value="Genomic_DNA"/>
</dbReference>
<sequence length="82" mass="9620">MIGFSGLRGPNAQEIRFMCHVWGQRPHLDVIHGSWRCVGQFTYGYGRTHDEAYRNWLALLPHNQGRQLHNQMPGMPAGWYRR</sequence>
<protein>
    <submittedName>
        <fullName evidence="1">Uncharacterized protein</fullName>
    </submittedName>
</protein>
<reference evidence="1 2" key="1">
    <citation type="submission" date="2024-11" db="EMBL/GenBank/DDBJ databases">
        <title>Using genomics to understand microbial adaptation to soil warming.</title>
        <authorList>
            <person name="Deangelis K.M. PhD."/>
        </authorList>
    </citation>
    <scope>NUCLEOTIDE SEQUENCE [LARGE SCALE GENOMIC DNA]</scope>
    <source>
        <strain evidence="1 2">GAS97</strain>
    </source>
</reference>
<comment type="caution">
    <text evidence="1">The sequence shown here is derived from an EMBL/GenBank/DDBJ whole genome shotgun (WGS) entry which is preliminary data.</text>
</comment>
<keyword evidence="2" id="KW-1185">Reference proteome</keyword>
<dbReference type="RefSeq" id="WP_404609742.1">
    <property type="nucleotide sequence ID" value="NZ_JBIYDN010000015.1"/>
</dbReference>